<dbReference type="InterPro" id="IPR000524">
    <property type="entry name" value="Tscrpt_reg_HTH_GntR"/>
</dbReference>
<accession>A0A2G1MHI5</accession>
<dbReference type="Pfam" id="PF00392">
    <property type="entry name" value="GntR"/>
    <property type="match status" value="1"/>
</dbReference>
<comment type="caution">
    <text evidence="5">The sequence shown here is derived from an EMBL/GenBank/DDBJ whole genome shotgun (WGS) entry which is preliminary data.</text>
</comment>
<dbReference type="SMART" id="SM00345">
    <property type="entry name" value="HTH_GNTR"/>
    <property type="match status" value="1"/>
</dbReference>
<keyword evidence="6" id="KW-1185">Reference proteome</keyword>
<dbReference type="GO" id="GO:0003677">
    <property type="term" value="F:DNA binding"/>
    <property type="evidence" value="ECO:0007669"/>
    <property type="project" value="UniProtKB-KW"/>
</dbReference>
<evidence type="ECO:0000313" key="6">
    <source>
        <dbReference type="Proteomes" id="UP000221860"/>
    </source>
</evidence>
<dbReference type="EMBL" id="NQWH01000008">
    <property type="protein sequence ID" value="PHP28157.1"/>
    <property type="molecule type" value="Genomic_DNA"/>
</dbReference>
<reference evidence="5 6" key="1">
    <citation type="submission" date="2017-08" db="EMBL/GenBank/DDBJ databases">
        <title>Draft Genome Sequence of Loktanella cinnabarina Strain XM1, Isolated from Coastal Surface Water.</title>
        <authorList>
            <person name="Ma R."/>
            <person name="Wang J."/>
            <person name="Wang Q."/>
            <person name="Ma Z."/>
            <person name="Li J."/>
            <person name="Chen L."/>
        </authorList>
    </citation>
    <scope>NUCLEOTIDE SEQUENCE [LARGE SCALE GENOMIC DNA]</scope>
    <source>
        <strain evidence="5 6">XM1</strain>
    </source>
</reference>
<keyword evidence="1" id="KW-0805">Transcription regulation</keyword>
<dbReference type="SUPFAM" id="SSF46785">
    <property type="entry name" value="Winged helix' DNA-binding domain"/>
    <property type="match status" value="1"/>
</dbReference>
<protein>
    <recommendedName>
        <fullName evidence="4">HTH gntR-type domain-containing protein</fullName>
    </recommendedName>
</protein>
<evidence type="ECO:0000256" key="3">
    <source>
        <dbReference type="ARBA" id="ARBA00023163"/>
    </source>
</evidence>
<name>A0A2G1MHI5_9RHOB</name>
<dbReference type="AlphaFoldDB" id="A0A2G1MHI5"/>
<evidence type="ECO:0000256" key="1">
    <source>
        <dbReference type="ARBA" id="ARBA00023015"/>
    </source>
</evidence>
<dbReference type="Gene3D" id="1.10.10.10">
    <property type="entry name" value="Winged helix-like DNA-binding domain superfamily/Winged helix DNA-binding domain"/>
    <property type="match status" value="1"/>
</dbReference>
<gene>
    <name evidence="5" type="ORF">CJ301_07190</name>
</gene>
<dbReference type="OrthoDB" id="8638122at2"/>
<organism evidence="5 6">
    <name type="scientific">Limimaricola cinnabarinus</name>
    <dbReference type="NCBI Taxonomy" id="1125964"/>
    <lineage>
        <taxon>Bacteria</taxon>
        <taxon>Pseudomonadati</taxon>
        <taxon>Pseudomonadota</taxon>
        <taxon>Alphaproteobacteria</taxon>
        <taxon>Rhodobacterales</taxon>
        <taxon>Paracoccaceae</taxon>
        <taxon>Limimaricola</taxon>
    </lineage>
</organism>
<proteinExistence type="predicted"/>
<evidence type="ECO:0000256" key="2">
    <source>
        <dbReference type="ARBA" id="ARBA00023125"/>
    </source>
</evidence>
<feature type="domain" description="HTH gntR-type" evidence="4">
    <location>
        <begin position="37"/>
        <end position="104"/>
    </location>
</feature>
<dbReference type="InterPro" id="IPR036388">
    <property type="entry name" value="WH-like_DNA-bd_sf"/>
</dbReference>
<dbReference type="PANTHER" id="PTHR43537:SF5">
    <property type="entry name" value="UXU OPERON TRANSCRIPTIONAL REGULATOR"/>
    <property type="match status" value="1"/>
</dbReference>
<dbReference type="GO" id="GO:0003700">
    <property type="term" value="F:DNA-binding transcription factor activity"/>
    <property type="evidence" value="ECO:0007669"/>
    <property type="project" value="InterPro"/>
</dbReference>
<evidence type="ECO:0000313" key="5">
    <source>
        <dbReference type="EMBL" id="PHP28157.1"/>
    </source>
</evidence>
<dbReference type="PROSITE" id="PS50949">
    <property type="entry name" value="HTH_GNTR"/>
    <property type="match status" value="1"/>
</dbReference>
<keyword evidence="2" id="KW-0238">DNA-binding</keyword>
<dbReference type="Proteomes" id="UP000221860">
    <property type="component" value="Unassembled WGS sequence"/>
</dbReference>
<dbReference type="InterPro" id="IPR036390">
    <property type="entry name" value="WH_DNA-bd_sf"/>
</dbReference>
<evidence type="ECO:0000259" key="4">
    <source>
        <dbReference type="PROSITE" id="PS50949"/>
    </source>
</evidence>
<dbReference type="PANTHER" id="PTHR43537">
    <property type="entry name" value="TRANSCRIPTIONAL REGULATOR, GNTR FAMILY"/>
    <property type="match status" value="1"/>
</dbReference>
<keyword evidence="3" id="KW-0804">Transcription</keyword>
<sequence length="270" mass="29981">MQTLSRLRCLRIGGAREVWQVTKKGESTTGPTSGTRKRGAVTVYQALREEILTLKREPGSALDETAIAKSFELSRTPVREAILMLSGERLVKVLPNRSCIVEPLTMHQLREMLDTWLILGRALSQHLSRAEIPVDTPMMQDRVRALTDTIGHASELDTALALLQLQRGYADLAKNFFLARYYLQCLDAGRRTMLLLYFPYASAADLHRQADLHRDLFAAIDVKDTAACNRIVGEQIADILQIIQHSLVPVAADAVDLSTSALDLGHPLPT</sequence>